<accession>A0A272EY67</accession>
<dbReference type="Proteomes" id="UP000623509">
    <property type="component" value="Unassembled WGS sequence"/>
</dbReference>
<dbReference type="AlphaFoldDB" id="A0A272EY67"/>
<organism evidence="2 3">
    <name type="scientific">Candidatus Dactylopiibacterium carminicum</name>
    <dbReference type="NCBI Taxonomy" id="857335"/>
    <lineage>
        <taxon>Bacteria</taxon>
        <taxon>Pseudomonadati</taxon>
        <taxon>Pseudomonadota</taxon>
        <taxon>Betaproteobacteria</taxon>
        <taxon>Rhodocyclales</taxon>
        <taxon>Rhodocyclaceae</taxon>
        <taxon>Candidatus Dactylopiibacterium</taxon>
    </lineage>
</organism>
<proteinExistence type="predicted"/>
<dbReference type="PANTHER" id="PTHR43118">
    <property type="entry name" value="RHAMNOGALACTURONAN LYASE (EUROFUNG)"/>
    <property type="match status" value="1"/>
</dbReference>
<evidence type="ECO:0000313" key="3">
    <source>
        <dbReference type="Proteomes" id="UP000216107"/>
    </source>
</evidence>
<gene>
    <name evidence="1" type="ORF">BGI27_02605</name>
    <name evidence="2" type="ORF">CGU29_01085</name>
</gene>
<dbReference type="Gene3D" id="2.60.120.560">
    <property type="entry name" value="Exo-inulinase, domain 1"/>
    <property type="match status" value="1"/>
</dbReference>
<dbReference type="OrthoDB" id="9802318at2"/>
<reference evidence="2 3" key="2">
    <citation type="submission" date="2017-07" db="EMBL/GenBank/DDBJ databases">
        <title>Candidatus Dactylopiibacterium carminicum, a nitrogen-fixing symbiont of the cochineal insect Dactylopius coccus and Dactylopius opuntiae (Hemiptera: Coccoidea: Dactylopiidae).</title>
        <authorList>
            <person name="Vera A."/>
        </authorList>
    </citation>
    <scope>NUCLEOTIDE SEQUENCE [LARGE SCALE GENOMIC DNA]</scope>
    <source>
        <strain evidence="2 3">NFDCM</strain>
    </source>
</reference>
<dbReference type="Proteomes" id="UP000216107">
    <property type="component" value="Unassembled WGS sequence"/>
</dbReference>
<sequence length="670" mass="75250">MSTQTIFSDHFDAFRIGPFPYDPKHSAIGEYHYWPTEGFKGAWHDPVVWYGWLGPSWIVTENEGAKYMEQTRLQVAITDHWPTLTAGETSWRDYTAGVTIRPLATDSHIGLAFRYVHARSYYFLGFEGGQLRLLRRDQEVVHELASVPCAIDSDTHYRLEVRCEGSRLVGVLDGVEYLAVEDNALDAGKVALIARVPAQFTAVEVGMGPAAHQAWLTAEAQAACELAELRAHYPQPRLWKTIDLQDFGTGRQIRFGHLTGDGTMHIVLAQHQKRGYKDAYAHISCLTAIDLDGRVLWQIGTPSTEPDHAIVSCDLPLQLHDIDGDGADEVIVSRDFKLMILDGATGKVRRSIPTPRSDVPDESLHSLPHKHYAFDRVNIDAIRICNFRGLDKPRDILVKDRYSRLWAYDDQLNLLWHFHEGITGHFPYTADINGDGREEMFVGYHLVNADGQLQWTLPVPTDHTDEILIGRWNPACPAEQIAIASGDEGFMIASLEGEILVKEMIGHAQRISTGNYRPDLPGLELSVTTYWGYQGIIYLYDCEGNLLHAFEPTSNGNLITPVNWTGDGHDLRLLHGNRDHGGLIDAWGRRVVVFPDDGHPDLCAEVVGLTGDARDEIVLWDQRRMFIYTQDRPAKGPVCTPRKYPHYNASNYRGEYHYPQPVAGEAEAGS</sequence>
<reference evidence="1 4" key="1">
    <citation type="submission" date="2016-08" db="EMBL/GenBank/DDBJ databases">
        <title>Candidatus Dactylopiibacterium carminicum genome sequence.</title>
        <authorList>
            <person name="Ramirez-Puebla S.T."/>
            <person name="Ormeno-Orrillo E."/>
            <person name="Vera-Ponce De Leon A."/>
            <person name="Luis L."/>
            <person name="Sanchez-Flores A."/>
            <person name="Monica R."/>
            <person name="Martinez-Romero E."/>
        </authorList>
    </citation>
    <scope>NUCLEOTIDE SEQUENCE [LARGE SCALE GENOMIC DNA]</scope>
    <source>
        <strain evidence="1">END1</strain>
    </source>
</reference>
<keyword evidence="4" id="KW-1185">Reference proteome</keyword>
<comment type="caution">
    <text evidence="2">The sequence shown here is derived from an EMBL/GenBank/DDBJ whole genome shotgun (WGS) entry which is preliminary data.</text>
</comment>
<dbReference type="EMBL" id="NMRN01000002">
    <property type="protein sequence ID" value="PAS95074.1"/>
    <property type="molecule type" value="Genomic_DNA"/>
</dbReference>
<dbReference type="EMBL" id="MDUX01000005">
    <property type="protein sequence ID" value="KAF7600453.1"/>
    <property type="molecule type" value="Genomic_DNA"/>
</dbReference>
<dbReference type="InterPro" id="IPR011047">
    <property type="entry name" value="Quinoprotein_ADH-like_sf"/>
</dbReference>
<dbReference type="RefSeq" id="WP_095523367.1">
    <property type="nucleotide sequence ID" value="NZ_MDUX01000005.1"/>
</dbReference>
<evidence type="ECO:0000313" key="1">
    <source>
        <dbReference type="EMBL" id="KAF7600453.1"/>
    </source>
</evidence>
<evidence type="ECO:0000313" key="4">
    <source>
        <dbReference type="Proteomes" id="UP000623509"/>
    </source>
</evidence>
<dbReference type="InterPro" id="IPR034641">
    <property type="entry name" value="RGL11"/>
</dbReference>
<dbReference type="PANTHER" id="PTHR43118:SF1">
    <property type="entry name" value="RHAMNOGALACTURONAN LYASE (EUROFUNG)"/>
    <property type="match status" value="1"/>
</dbReference>
<protein>
    <submittedName>
        <fullName evidence="2">Uncharacterized protein</fullName>
    </submittedName>
</protein>
<name>A0A272EY67_9RHOO</name>
<evidence type="ECO:0000313" key="2">
    <source>
        <dbReference type="EMBL" id="PAS95074.1"/>
    </source>
</evidence>
<dbReference type="SUPFAM" id="SSF50998">
    <property type="entry name" value="Quinoprotein alcohol dehydrogenase-like"/>
    <property type="match status" value="1"/>
</dbReference>